<name>A0A3G5A9N3_9VIRU</name>
<sequence>MCLGEVDFIGGEIVLGEFAADGILLGGGMGFEIFEGEVA</sequence>
<protein>
    <submittedName>
        <fullName evidence="1">Uncharacterized protein</fullName>
    </submittedName>
</protein>
<dbReference type="EMBL" id="MK072397">
    <property type="protein sequence ID" value="AYV83978.1"/>
    <property type="molecule type" value="Genomic_DNA"/>
</dbReference>
<proteinExistence type="predicted"/>
<accession>A0A3G5A9N3</accession>
<organism evidence="1">
    <name type="scientific">Hyperionvirus sp</name>
    <dbReference type="NCBI Taxonomy" id="2487770"/>
    <lineage>
        <taxon>Viruses</taxon>
        <taxon>Varidnaviria</taxon>
        <taxon>Bamfordvirae</taxon>
        <taxon>Nucleocytoviricota</taxon>
        <taxon>Megaviricetes</taxon>
        <taxon>Imitervirales</taxon>
        <taxon>Mimiviridae</taxon>
        <taxon>Klosneuvirinae</taxon>
    </lineage>
</organism>
<reference evidence="1" key="1">
    <citation type="submission" date="2018-10" db="EMBL/GenBank/DDBJ databases">
        <title>Hidden diversity of soil giant viruses.</title>
        <authorList>
            <person name="Schulz F."/>
            <person name="Alteio L."/>
            <person name="Goudeau D."/>
            <person name="Ryan E.M."/>
            <person name="Malmstrom R.R."/>
            <person name="Blanchard J."/>
            <person name="Woyke T."/>
        </authorList>
    </citation>
    <scope>NUCLEOTIDE SEQUENCE</scope>
    <source>
        <strain evidence="1">HYV1</strain>
    </source>
</reference>
<evidence type="ECO:0000313" key="1">
    <source>
        <dbReference type="EMBL" id="AYV83978.1"/>
    </source>
</evidence>
<gene>
    <name evidence="1" type="ORF">Hyperionvirus15_16</name>
</gene>